<evidence type="ECO:0008006" key="5">
    <source>
        <dbReference type="Google" id="ProtNLM"/>
    </source>
</evidence>
<dbReference type="Proteomes" id="UP000067476">
    <property type="component" value="Chromosome"/>
</dbReference>
<evidence type="ECO:0000256" key="1">
    <source>
        <dbReference type="SAM" id="MobiDB-lite"/>
    </source>
</evidence>
<dbReference type="AlphaFoldDB" id="A0A0K1W2P8"/>
<feature type="signal peptide" evidence="2">
    <location>
        <begin position="1"/>
        <end position="19"/>
    </location>
</feature>
<proteinExistence type="predicted"/>
<dbReference type="PATRIC" id="fig|216942.3.peg.744"/>
<gene>
    <name evidence="3" type="ORF">SLITO_v1c07320</name>
</gene>
<evidence type="ECO:0000313" key="4">
    <source>
        <dbReference type="Proteomes" id="UP000067476"/>
    </source>
</evidence>
<name>A0A0K1W2P8_9MOLU</name>
<dbReference type="EMBL" id="CP012357">
    <property type="protein sequence ID" value="AKX34357.1"/>
    <property type="molecule type" value="Genomic_DNA"/>
</dbReference>
<keyword evidence="2" id="KW-0732">Signal</keyword>
<sequence length="791" mass="89270">MKKLINLLGSLLLSSSPLLYVVSCGNENNNTKEEGDWSSSLTPTQKDMIEGASMLSKLIIGGRHENLNYNVNEILSLFLSPEALSLKLPMTYKYNDENINMSTDINKYKNYLAPNIEKINTGKNATMAASYVMGMYNNDFYKNMINGDSANENSTSYYFNDTFSKDGNQGFNKTSGDNAMGFAAGLGNNIDLSNIESRKNLSWAIQDTGALSNYLLANGFDGANPSDTNGKSNEVNKPSPTTGGTNGSGYLYYNSLLLMQKAKKSAYYEGYDIAEKMKNLDYMSWSKRSDDDLEIVNDSSSSIFTNDSKKRKEFNSTGGLVMRIAGDNKADAYISSIASMFDNFSETSNGATLLTEFSNILLPMIHSKKSFNFFNMDTYQLTQALGFSLITKIWEGLESLKKDEDVFNKHSSILTNDIKEKINGLDKAIVPIKDGIIPSVNVEELGIEALYKKQERDIKNPGTNAKDIFNIINSILENVSNQSNEEKKSFTEDLFVNDKSVFKSTYSLLIKYMSEDVWNDVVTSDNYSGGLNLLKLGSNIYEMFANEDYRNISDELIKKYENYNNIADLSISERSEITSKLGYNNSKFEENSILYKLFKGFTDSNVKGQKEFRSLVEGFRNYLSDSMKTPHENIFQYLTENKYWNISNVNIDTNHNTQVNGKMEFTLSYTGKGDSTSSASKQTTKVNVPDKFNPYQTKIEYQKKHISEFESKLDNEKIDNSGKVLGQSQLKLSDDDLMSYDGLGNYQDYTDVKNKYKVVWENISENTESPYWVITGINCYNENGDEFFNIY</sequence>
<organism evidence="3 4">
    <name type="scientific">Spiroplasma litorale</name>
    <dbReference type="NCBI Taxonomy" id="216942"/>
    <lineage>
        <taxon>Bacteria</taxon>
        <taxon>Bacillati</taxon>
        <taxon>Mycoplasmatota</taxon>
        <taxon>Mollicutes</taxon>
        <taxon>Entomoplasmatales</taxon>
        <taxon>Spiroplasmataceae</taxon>
        <taxon>Spiroplasma</taxon>
    </lineage>
</organism>
<dbReference type="KEGG" id="sll:SLITO_v1c07320"/>
<keyword evidence="4" id="KW-1185">Reference proteome</keyword>
<dbReference type="OrthoDB" id="388278at2"/>
<accession>A0A0K1W2P8</accession>
<feature type="chain" id="PRO_5005470803" description="Lipoprotein" evidence="2">
    <location>
        <begin position="20"/>
        <end position="791"/>
    </location>
</feature>
<feature type="region of interest" description="Disordered" evidence="1">
    <location>
        <begin position="225"/>
        <end position="244"/>
    </location>
</feature>
<evidence type="ECO:0000313" key="3">
    <source>
        <dbReference type="EMBL" id="AKX34357.1"/>
    </source>
</evidence>
<feature type="compositionally biased region" description="Polar residues" evidence="1">
    <location>
        <begin position="225"/>
        <end position="236"/>
    </location>
</feature>
<protein>
    <recommendedName>
        <fullName evidence="5">Lipoprotein</fullName>
    </recommendedName>
</protein>
<evidence type="ECO:0000256" key="2">
    <source>
        <dbReference type="SAM" id="SignalP"/>
    </source>
</evidence>
<dbReference type="RefSeq" id="WP_075058446.1">
    <property type="nucleotide sequence ID" value="NZ_CP012357.1"/>
</dbReference>
<reference evidence="3 4" key="1">
    <citation type="journal article" date="2015" name="Genome Announc.">
        <title>Complete Genome Sequence of Spiroplasma litorale TN-1T (DSM 21781), a Bacterium Isolated from a Green-Eyed Horsefly (Tabanus nigrovittatus).</title>
        <authorList>
            <person name="Lo W.S."/>
            <person name="Lai Y.C."/>
            <person name="Lien Y.W."/>
            <person name="Wang T.H."/>
            <person name="Kuo C.H."/>
        </authorList>
    </citation>
    <scope>NUCLEOTIDE SEQUENCE [LARGE SCALE GENOMIC DNA]</scope>
    <source>
        <strain evidence="3 4">TN-1</strain>
    </source>
</reference>